<dbReference type="Proteomes" id="UP000009328">
    <property type="component" value="Unassembled WGS sequence"/>
</dbReference>
<dbReference type="InParanoid" id="K0L0A2"/>
<evidence type="ECO:0000256" key="2">
    <source>
        <dbReference type="ARBA" id="ARBA00010058"/>
    </source>
</evidence>
<dbReference type="Gene3D" id="3.30.450.30">
    <property type="entry name" value="Dynein light chain 2a, cytoplasmic"/>
    <property type="match status" value="1"/>
</dbReference>
<keyword evidence="8" id="KW-1185">Reference proteome</keyword>
<dbReference type="SMART" id="SM00392">
    <property type="entry name" value="PROF"/>
    <property type="match status" value="1"/>
</dbReference>
<accession>K0L0A2</accession>
<evidence type="ECO:0000256" key="3">
    <source>
        <dbReference type="ARBA" id="ARBA00022490"/>
    </source>
</evidence>
<dbReference type="AlphaFoldDB" id="K0L0A2"/>
<dbReference type="PANTHER" id="PTHR11604">
    <property type="entry name" value="PROFILIN"/>
    <property type="match status" value="1"/>
</dbReference>
<evidence type="ECO:0000313" key="8">
    <source>
        <dbReference type="Proteomes" id="UP000009328"/>
    </source>
</evidence>
<organism evidence="7 8">
    <name type="scientific">Wickerhamomyces ciferrii (strain ATCC 14091 / BCRC 22168 / CBS 111 / JCM 3599 / NBRC 0793 / NRRL Y-1031 F-60-10)</name>
    <name type="common">Yeast</name>
    <name type="synonym">Pichia ciferrii</name>
    <dbReference type="NCBI Taxonomy" id="1206466"/>
    <lineage>
        <taxon>Eukaryota</taxon>
        <taxon>Fungi</taxon>
        <taxon>Dikarya</taxon>
        <taxon>Ascomycota</taxon>
        <taxon>Saccharomycotina</taxon>
        <taxon>Saccharomycetes</taxon>
        <taxon>Phaffomycetales</taxon>
        <taxon>Wickerhamomycetaceae</taxon>
        <taxon>Wickerhamomyces</taxon>
    </lineage>
</organism>
<name>K0L0A2_WICCF</name>
<comment type="similarity">
    <text evidence="2 6">Belongs to the profilin family.</text>
</comment>
<dbReference type="eggNOG" id="KOG1755">
    <property type="taxonomic scope" value="Eukaryota"/>
</dbReference>
<dbReference type="PRINTS" id="PR01640">
    <property type="entry name" value="PROFILINPLNT"/>
</dbReference>
<dbReference type="InterPro" id="IPR005455">
    <property type="entry name" value="PFN_euk"/>
</dbReference>
<evidence type="ECO:0000256" key="4">
    <source>
        <dbReference type="ARBA" id="ARBA00023203"/>
    </source>
</evidence>
<dbReference type="GO" id="GO:0003785">
    <property type="term" value="F:actin monomer binding"/>
    <property type="evidence" value="ECO:0007669"/>
    <property type="project" value="TreeGrafter"/>
</dbReference>
<dbReference type="GO" id="GO:0005856">
    <property type="term" value="C:cytoskeleton"/>
    <property type="evidence" value="ECO:0007669"/>
    <property type="project" value="UniProtKB-SubCell"/>
</dbReference>
<dbReference type="Pfam" id="PF00235">
    <property type="entry name" value="Profilin"/>
    <property type="match status" value="1"/>
</dbReference>
<dbReference type="STRING" id="1206466.K0L0A2"/>
<keyword evidence="3" id="KW-0963">Cytoplasm</keyword>
<dbReference type="CDD" id="cd00148">
    <property type="entry name" value="PROF"/>
    <property type="match status" value="1"/>
</dbReference>
<dbReference type="HOGENOM" id="CLU_120772_1_0_1"/>
<dbReference type="PANTHER" id="PTHR11604:SF0">
    <property type="entry name" value="PROFILIN"/>
    <property type="match status" value="1"/>
</dbReference>
<dbReference type="SUPFAM" id="SSF55770">
    <property type="entry name" value="Profilin (actin-binding protein)"/>
    <property type="match status" value="1"/>
</dbReference>
<comment type="caution">
    <text evidence="7">The sequence shown here is derived from an EMBL/GenBank/DDBJ whole genome shotgun (WGS) entry which is preliminary data.</text>
</comment>
<protein>
    <recommendedName>
        <fullName evidence="6">Profilin</fullName>
    </recommendedName>
</protein>
<dbReference type="EMBL" id="CAIF01000276">
    <property type="protein sequence ID" value="CCH46843.1"/>
    <property type="molecule type" value="Genomic_DNA"/>
</dbReference>
<evidence type="ECO:0000313" key="7">
    <source>
        <dbReference type="EMBL" id="CCH46843.1"/>
    </source>
</evidence>
<dbReference type="GO" id="GO:0005938">
    <property type="term" value="C:cell cortex"/>
    <property type="evidence" value="ECO:0007669"/>
    <property type="project" value="TreeGrafter"/>
</dbReference>
<keyword evidence="4 6" id="KW-0009">Actin-binding</keyword>
<evidence type="ECO:0000256" key="5">
    <source>
        <dbReference type="ARBA" id="ARBA00023212"/>
    </source>
</evidence>
<comment type="subcellular location">
    <subcellularLocation>
        <location evidence="1">Cytoplasm</location>
        <location evidence="1">Cytoskeleton</location>
    </subcellularLocation>
</comment>
<evidence type="ECO:0000256" key="1">
    <source>
        <dbReference type="ARBA" id="ARBA00004245"/>
    </source>
</evidence>
<keyword evidence="5" id="KW-0206">Cytoskeleton</keyword>
<sequence length="123" mass="13393">MSWEYNLVASGKIDKAAIYSRDGDNILAQSDNFSLADQEIKSLVAGFEDPSSFLSSGLRLEDQTYRVTKADDRGVYGKNGAEGALAVRTNQSILIAHYPAGVQAPEANTVVEKLADFLIMNNY</sequence>
<evidence type="ECO:0000256" key="6">
    <source>
        <dbReference type="RuleBase" id="RU003909"/>
    </source>
</evidence>
<dbReference type="InterPro" id="IPR048278">
    <property type="entry name" value="PFN"/>
</dbReference>
<proteinExistence type="inferred from homology"/>
<dbReference type="PRINTS" id="PR00392">
    <property type="entry name" value="PROFILIN"/>
</dbReference>
<dbReference type="InterPro" id="IPR036140">
    <property type="entry name" value="PFN_sf"/>
</dbReference>
<gene>
    <name evidence="7" type="ORF">BN7_6444</name>
</gene>
<reference evidence="7 8" key="1">
    <citation type="journal article" date="2012" name="Eukaryot. Cell">
        <title>Draft genome sequence of Wickerhamomyces ciferrii NRRL Y-1031 F-60-10.</title>
        <authorList>
            <person name="Schneider J."/>
            <person name="Andrea H."/>
            <person name="Blom J."/>
            <person name="Jaenicke S."/>
            <person name="Ruckert C."/>
            <person name="Schorsch C."/>
            <person name="Szczepanowski R."/>
            <person name="Farwick M."/>
            <person name="Goesmann A."/>
            <person name="Puhler A."/>
            <person name="Schaffer S."/>
            <person name="Tauch A."/>
            <person name="Kohler T."/>
            <person name="Brinkrolf K."/>
        </authorList>
    </citation>
    <scope>NUCLEOTIDE SEQUENCE [LARGE SCALE GENOMIC DNA]</scope>
    <source>
        <strain evidence="8">ATCC 14091 / BCRC 22168 / CBS 111 / JCM 3599 / NBRC 0793 / NRRL Y-1031 F-60-10</strain>
    </source>
</reference>